<dbReference type="Pfam" id="PF00873">
    <property type="entry name" value="ACR_tran"/>
    <property type="match status" value="1"/>
</dbReference>
<accession>A0ABY2TWA0</accession>
<evidence type="ECO:0000313" key="3">
    <source>
        <dbReference type="Proteomes" id="UP000304941"/>
    </source>
</evidence>
<keyword evidence="1" id="KW-0472">Membrane</keyword>
<feature type="transmembrane region" description="Helical" evidence="1">
    <location>
        <begin position="17"/>
        <end position="36"/>
    </location>
</feature>
<gene>
    <name evidence="2" type="ORF">FEM54_29705</name>
</gene>
<dbReference type="Gene3D" id="1.20.1640.10">
    <property type="entry name" value="Multidrug efflux transporter AcrB transmembrane domain"/>
    <property type="match status" value="1"/>
</dbReference>
<organism evidence="2 3">
    <name type="scientific">Pseudomonas edaphica</name>
    <dbReference type="NCBI Taxonomy" id="2006980"/>
    <lineage>
        <taxon>Bacteria</taxon>
        <taxon>Pseudomonadati</taxon>
        <taxon>Pseudomonadota</taxon>
        <taxon>Gammaproteobacteria</taxon>
        <taxon>Pseudomonadales</taxon>
        <taxon>Pseudomonadaceae</taxon>
        <taxon>Pseudomonas</taxon>
    </lineage>
</organism>
<dbReference type="PANTHER" id="PTHR32063:SF64">
    <property type="entry name" value="ACRB_ACRD_ACRF FAMILY PROTEIN"/>
    <property type="match status" value="1"/>
</dbReference>
<keyword evidence="1" id="KW-1133">Transmembrane helix</keyword>
<keyword evidence="1" id="KW-0812">Transmembrane</keyword>
<dbReference type="Proteomes" id="UP000304941">
    <property type="component" value="Unassembled WGS sequence"/>
</dbReference>
<dbReference type="PANTHER" id="PTHR32063">
    <property type="match status" value="1"/>
</dbReference>
<name>A0ABY2TWA0_9PSED</name>
<keyword evidence="3" id="KW-1185">Reference proteome</keyword>
<comment type="caution">
    <text evidence="2">The sequence shown here is derived from an EMBL/GenBank/DDBJ whole genome shotgun (WGS) entry which is preliminary data.</text>
</comment>
<proteinExistence type="predicted"/>
<evidence type="ECO:0000313" key="2">
    <source>
        <dbReference type="EMBL" id="TLG87661.1"/>
    </source>
</evidence>
<reference evidence="2 3" key="1">
    <citation type="submission" date="2019-05" db="EMBL/GenBank/DDBJ databases">
        <title>Pseudomonas edaphica sp. nov., isolated from rhizospheric soil of Cistus ladanifer L. in Spain.</title>
        <authorList>
            <person name="Peix A."/>
        </authorList>
    </citation>
    <scope>NUCLEOTIDE SEQUENCE [LARGE SCALE GENOMIC DNA]</scope>
    <source>
        <strain evidence="2 3">RD25</strain>
    </source>
</reference>
<sequence length="188" mass="21563">MKGSFNLSDWALKHQSFVWYLMFVALLMGVFSYMNLGREEDPSFTIKTMVIQTRWPGATQEETLKQVTDRIEKKLEELDSLDYVKSYTRPGESTVFVFLKDTTSAKAIPEIWYQVRKKIDDIRGTFPQGLQGPSFNDEFGDVFGSVYAFTGDGLSMRQLRDYVEQVRAEIRSVPGLGKVEMIGQQDEV</sequence>
<feature type="non-terminal residue" evidence="2">
    <location>
        <position position="188"/>
    </location>
</feature>
<dbReference type="RefSeq" id="WP_138453975.1">
    <property type="nucleotide sequence ID" value="NZ_VBVZ01000734.1"/>
</dbReference>
<dbReference type="Gene3D" id="3.30.70.1320">
    <property type="entry name" value="Multidrug efflux transporter AcrB pore domain like"/>
    <property type="match status" value="1"/>
</dbReference>
<dbReference type="SUPFAM" id="SSF82693">
    <property type="entry name" value="Multidrug efflux transporter AcrB pore domain, PN1, PN2, PC1 and PC2 subdomains"/>
    <property type="match status" value="2"/>
</dbReference>
<dbReference type="EMBL" id="VBVZ01000734">
    <property type="protein sequence ID" value="TLG87661.1"/>
    <property type="molecule type" value="Genomic_DNA"/>
</dbReference>
<dbReference type="Gene3D" id="3.30.70.1430">
    <property type="entry name" value="Multidrug efflux transporter AcrB pore domain"/>
    <property type="match status" value="1"/>
</dbReference>
<dbReference type="InterPro" id="IPR001036">
    <property type="entry name" value="Acrflvin-R"/>
</dbReference>
<protein>
    <submittedName>
        <fullName evidence="2">Efflux RND transporter permease subunit</fullName>
    </submittedName>
</protein>
<evidence type="ECO:0000256" key="1">
    <source>
        <dbReference type="SAM" id="Phobius"/>
    </source>
</evidence>